<evidence type="ECO:0000313" key="1">
    <source>
        <dbReference type="EMBL" id="MPN05426.1"/>
    </source>
</evidence>
<comment type="caution">
    <text evidence="1">The sequence shown here is derived from an EMBL/GenBank/DDBJ whole genome shotgun (WGS) entry which is preliminary data.</text>
</comment>
<reference evidence="1" key="1">
    <citation type="submission" date="2019-08" db="EMBL/GenBank/DDBJ databases">
        <authorList>
            <person name="Kucharzyk K."/>
            <person name="Murdoch R.W."/>
            <person name="Higgins S."/>
            <person name="Loffler F."/>
        </authorList>
    </citation>
    <scope>NUCLEOTIDE SEQUENCE</scope>
</reference>
<accession>A0A645EVH2</accession>
<name>A0A645EVH2_9ZZZZ</name>
<dbReference type="EMBL" id="VSSQ01051338">
    <property type="protein sequence ID" value="MPN05426.1"/>
    <property type="molecule type" value="Genomic_DNA"/>
</dbReference>
<sequence length="105" mass="11437">MAHHGVKLMQGLDSGLQILKGQAHLVSKCFDVLILMGEELMQGRIEETDGNRASGHRFINALKVAALHRQQLLKCSTALYLGLGDDHLAHCRDTVALKEHVLGSG</sequence>
<dbReference type="AlphaFoldDB" id="A0A645EVH2"/>
<proteinExistence type="predicted"/>
<protein>
    <submittedName>
        <fullName evidence="1">Uncharacterized protein</fullName>
    </submittedName>
</protein>
<gene>
    <name evidence="1" type="ORF">SDC9_152676</name>
</gene>
<organism evidence="1">
    <name type="scientific">bioreactor metagenome</name>
    <dbReference type="NCBI Taxonomy" id="1076179"/>
    <lineage>
        <taxon>unclassified sequences</taxon>
        <taxon>metagenomes</taxon>
        <taxon>ecological metagenomes</taxon>
    </lineage>
</organism>